<gene>
    <name evidence="3" type="ORF">GPM918_LOCUS31142</name>
    <name evidence="2" type="ORF">OVA965_LOCUS24208</name>
    <name evidence="5" type="ORF">SRO942_LOCUS31777</name>
    <name evidence="4" type="ORF">TMI583_LOCUS24928</name>
</gene>
<feature type="domain" description="Splicing factor Cactin C-terminal" evidence="1">
    <location>
        <begin position="87"/>
        <end position="123"/>
    </location>
</feature>
<dbReference type="EMBL" id="CAJNOK010014484">
    <property type="protein sequence ID" value="CAF1205831.1"/>
    <property type="molecule type" value="Genomic_DNA"/>
</dbReference>
<name>A0A815HRB9_9BILA</name>
<dbReference type="GO" id="GO:0005681">
    <property type="term" value="C:spliceosomal complex"/>
    <property type="evidence" value="ECO:0007669"/>
    <property type="project" value="TreeGrafter"/>
</dbReference>
<evidence type="ECO:0000313" key="4">
    <source>
        <dbReference type="EMBL" id="CAF4015211.1"/>
    </source>
</evidence>
<evidence type="ECO:0000259" key="1">
    <source>
        <dbReference type="Pfam" id="PF09732"/>
    </source>
</evidence>
<sequence>MLVNINDPDLKMQPQCVEVVANCDELQEQCAHVANDCDRSDQQRECFIKSVSVQTDVEDAFARSVDSLTADETLIDTVVPQDVLSLWSDKYRPRKPRVFNKVYTGYDWNQNNKKHYDIHSPIPYEDVAFKRAPMRKPTFPPLCRHRIEYNKISSRESSTTITTAVKDDIGVTA</sequence>
<organism evidence="3 6">
    <name type="scientific">Didymodactylos carnosus</name>
    <dbReference type="NCBI Taxonomy" id="1234261"/>
    <lineage>
        <taxon>Eukaryota</taxon>
        <taxon>Metazoa</taxon>
        <taxon>Spiralia</taxon>
        <taxon>Gnathifera</taxon>
        <taxon>Rotifera</taxon>
        <taxon>Eurotatoria</taxon>
        <taxon>Bdelloidea</taxon>
        <taxon>Philodinida</taxon>
        <taxon>Philodinidae</taxon>
        <taxon>Didymodactylos</taxon>
    </lineage>
</organism>
<dbReference type="EMBL" id="CAJOBA010036017">
    <property type="protein sequence ID" value="CAF4015211.1"/>
    <property type="molecule type" value="Genomic_DNA"/>
</dbReference>
<evidence type="ECO:0000313" key="6">
    <source>
        <dbReference type="Proteomes" id="UP000663829"/>
    </source>
</evidence>
<dbReference type="Proteomes" id="UP000663829">
    <property type="component" value="Unassembled WGS sequence"/>
</dbReference>
<dbReference type="PANTHER" id="PTHR21737">
    <property type="entry name" value="POLYGLUTAMINE BINDING PROTEIN 1/MARVEL MEMBRANE-ASSOCIATING DOMAIN CONTAINING 3"/>
    <property type="match status" value="1"/>
</dbReference>
<dbReference type="Proteomes" id="UP000677228">
    <property type="component" value="Unassembled WGS sequence"/>
</dbReference>
<dbReference type="EMBL" id="CAJNOQ010015134">
    <property type="protein sequence ID" value="CAF1355966.1"/>
    <property type="molecule type" value="Genomic_DNA"/>
</dbReference>
<proteinExistence type="predicted"/>
<dbReference type="AlphaFoldDB" id="A0A815HRB9"/>
<dbReference type="PANTHER" id="PTHR21737:SF4">
    <property type="entry name" value="SPLICING FACTOR CACTIN"/>
    <property type="match status" value="1"/>
</dbReference>
<reference evidence="3" key="1">
    <citation type="submission" date="2021-02" db="EMBL/GenBank/DDBJ databases">
        <authorList>
            <person name="Nowell W R."/>
        </authorList>
    </citation>
    <scope>NUCLEOTIDE SEQUENCE</scope>
</reference>
<evidence type="ECO:0000313" key="5">
    <source>
        <dbReference type="EMBL" id="CAF4229661.1"/>
    </source>
</evidence>
<keyword evidence="6" id="KW-1185">Reference proteome</keyword>
<dbReference type="Pfam" id="PF09732">
    <property type="entry name" value="CactinC_cactus"/>
    <property type="match status" value="1"/>
</dbReference>
<evidence type="ECO:0000313" key="2">
    <source>
        <dbReference type="EMBL" id="CAF1205831.1"/>
    </source>
</evidence>
<dbReference type="Proteomes" id="UP000681722">
    <property type="component" value="Unassembled WGS sequence"/>
</dbReference>
<dbReference type="OrthoDB" id="265955at2759"/>
<dbReference type="GO" id="GO:0005737">
    <property type="term" value="C:cytoplasm"/>
    <property type="evidence" value="ECO:0007669"/>
    <property type="project" value="TreeGrafter"/>
</dbReference>
<comment type="caution">
    <text evidence="3">The sequence shown here is derived from an EMBL/GenBank/DDBJ whole genome shotgun (WGS) entry which is preliminary data.</text>
</comment>
<dbReference type="EMBL" id="CAJOBC010066936">
    <property type="protein sequence ID" value="CAF4229661.1"/>
    <property type="molecule type" value="Genomic_DNA"/>
</dbReference>
<dbReference type="Proteomes" id="UP000682733">
    <property type="component" value="Unassembled WGS sequence"/>
</dbReference>
<dbReference type="GO" id="GO:0045292">
    <property type="term" value="P:mRNA cis splicing, via spliceosome"/>
    <property type="evidence" value="ECO:0007669"/>
    <property type="project" value="TreeGrafter"/>
</dbReference>
<dbReference type="InterPro" id="IPR019134">
    <property type="entry name" value="Cactin_C"/>
</dbReference>
<protein>
    <recommendedName>
        <fullName evidence="1">Splicing factor Cactin C-terminal domain-containing protein</fullName>
    </recommendedName>
</protein>
<accession>A0A815HRB9</accession>
<evidence type="ECO:0000313" key="3">
    <source>
        <dbReference type="EMBL" id="CAF1355966.1"/>
    </source>
</evidence>